<organism evidence="1 2">
    <name type="scientific">Acrobeloides nanus</name>
    <dbReference type="NCBI Taxonomy" id="290746"/>
    <lineage>
        <taxon>Eukaryota</taxon>
        <taxon>Metazoa</taxon>
        <taxon>Ecdysozoa</taxon>
        <taxon>Nematoda</taxon>
        <taxon>Chromadorea</taxon>
        <taxon>Rhabditida</taxon>
        <taxon>Tylenchina</taxon>
        <taxon>Cephalobomorpha</taxon>
        <taxon>Cephaloboidea</taxon>
        <taxon>Cephalobidae</taxon>
        <taxon>Acrobeloides</taxon>
    </lineage>
</organism>
<protein>
    <submittedName>
        <fullName evidence="2">Uncharacterized protein</fullName>
    </submittedName>
</protein>
<reference evidence="2" key="1">
    <citation type="submission" date="2022-11" db="UniProtKB">
        <authorList>
            <consortium name="WormBaseParasite"/>
        </authorList>
    </citation>
    <scope>IDENTIFICATION</scope>
</reference>
<evidence type="ECO:0000313" key="1">
    <source>
        <dbReference type="Proteomes" id="UP000887540"/>
    </source>
</evidence>
<dbReference type="WBParaSite" id="ACRNAN_scaffold2284.g31911.t1">
    <property type="protein sequence ID" value="ACRNAN_scaffold2284.g31911.t1"/>
    <property type="gene ID" value="ACRNAN_scaffold2284.g31911"/>
</dbReference>
<dbReference type="Proteomes" id="UP000887540">
    <property type="component" value="Unplaced"/>
</dbReference>
<dbReference type="AlphaFoldDB" id="A0A914DDY3"/>
<accession>A0A914DDY3</accession>
<evidence type="ECO:0000313" key="2">
    <source>
        <dbReference type="WBParaSite" id="ACRNAN_scaffold2284.g31911.t1"/>
    </source>
</evidence>
<sequence length="217" mass="24255">MENGASNQSFTYLNNVGISQPISINGSQFYVDFDTGDPTNNGSGQILNAGWDLYVTANYKSCDCAAPSTLYFYDPSNVYTLFSSVNLNDGGHFYCVPMQCSWTIINYLDNYYVNINGSISLRENSGDYIEGRSYYNYVLFRIESSYNNQILQIPSIMAQVFSIFFNTGENSSMEPGIFPSWSLTLSLTPNGNNHLSTTPSDENATVPCKLFYTKYEG</sequence>
<proteinExistence type="predicted"/>
<name>A0A914DDY3_9BILA</name>
<keyword evidence="1" id="KW-1185">Reference proteome</keyword>